<feature type="compositionally biased region" description="Basic and acidic residues" evidence="10">
    <location>
        <begin position="448"/>
        <end position="462"/>
    </location>
</feature>
<feature type="region of interest" description="Disordered" evidence="10">
    <location>
        <begin position="1563"/>
        <end position="1597"/>
    </location>
</feature>
<evidence type="ECO:0000256" key="8">
    <source>
        <dbReference type="ARBA" id="ARBA00022918"/>
    </source>
</evidence>
<evidence type="ECO:0000256" key="6">
    <source>
        <dbReference type="ARBA" id="ARBA00022759"/>
    </source>
</evidence>
<dbReference type="InterPro" id="IPR041373">
    <property type="entry name" value="RT_RNaseH"/>
</dbReference>
<keyword evidence="7" id="KW-0378">Hydrolase</keyword>
<evidence type="ECO:0000256" key="10">
    <source>
        <dbReference type="SAM" id="MobiDB-lite"/>
    </source>
</evidence>
<feature type="region of interest" description="Disordered" evidence="10">
    <location>
        <begin position="145"/>
        <end position="183"/>
    </location>
</feature>
<dbReference type="SMART" id="SM00343">
    <property type="entry name" value="ZnF_C2HC"/>
    <property type="match status" value="1"/>
</dbReference>
<feature type="compositionally biased region" description="Polar residues" evidence="10">
    <location>
        <begin position="514"/>
        <end position="530"/>
    </location>
</feature>
<dbReference type="GO" id="GO:0003964">
    <property type="term" value="F:RNA-directed DNA polymerase activity"/>
    <property type="evidence" value="ECO:0007669"/>
    <property type="project" value="UniProtKB-KW"/>
</dbReference>
<name>A0A8H7GZS8_9AGAM</name>
<evidence type="ECO:0000259" key="11">
    <source>
        <dbReference type="PROSITE" id="PS50158"/>
    </source>
</evidence>
<keyword evidence="8" id="KW-0695">RNA-directed DNA polymerase</keyword>
<accession>A0A8H7GZS8</accession>
<dbReference type="GO" id="GO:0016787">
    <property type="term" value="F:hydrolase activity"/>
    <property type="evidence" value="ECO:0007669"/>
    <property type="project" value="UniProtKB-KW"/>
</dbReference>
<dbReference type="GO" id="GO:0003676">
    <property type="term" value="F:nucleic acid binding"/>
    <property type="evidence" value="ECO:0007669"/>
    <property type="project" value="InterPro"/>
</dbReference>
<feature type="compositionally biased region" description="Basic and acidic residues" evidence="10">
    <location>
        <begin position="785"/>
        <end position="815"/>
    </location>
</feature>
<evidence type="ECO:0000256" key="9">
    <source>
        <dbReference type="PROSITE-ProRule" id="PRU00047"/>
    </source>
</evidence>
<feature type="compositionally biased region" description="Basic residues" evidence="10">
    <location>
        <begin position="228"/>
        <end position="237"/>
    </location>
</feature>
<dbReference type="CDD" id="cd00303">
    <property type="entry name" value="retropepsin_like"/>
    <property type="match status" value="1"/>
</dbReference>
<dbReference type="EMBL" id="JACYCC010000406">
    <property type="protein sequence ID" value="KAF8666245.1"/>
    <property type="molecule type" value="Genomic_DNA"/>
</dbReference>
<keyword evidence="2" id="KW-0507">mRNA processing</keyword>
<keyword evidence="4" id="KW-0548">Nucleotidyltransferase</keyword>
<feature type="compositionally biased region" description="Polar residues" evidence="10">
    <location>
        <begin position="245"/>
        <end position="255"/>
    </location>
</feature>
<evidence type="ECO:0000256" key="4">
    <source>
        <dbReference type="ARBA" id="ARBA00022695"/>
    </source>
</evidence>
<feature type="compositionally biased region" description="Basic residues" evidence="10">
    <location>
        <begin position="20"/>
        <end position="30"/>
    </location>
</feature>
<feature type="region of interest" description="Disordered" evidence="10">
    <location>
        <begin position="211"/>
        <end position="255"/>
    </location>
</feature>
<feature type="compositionally biased region" description="Low complexity" evidence="10">
    <location>
        <begin position="31"/>
        <end position="40"/>
    </location>
</feature>
<feature type="region of interest" description="Disordered" evidence="10">
    <location>
        <begin position="342"/>
        <end position="363"/>
    </location>
</feature>
<keyword evidence="5" id="KW-0540">Nuclease</keyword>
<feature type="region of interest" description="Disordered" evidence="10">
    <location>
        <begin position="1611"/>
        <end position="1649"/>
    </location>
</feature>
<comment type="caution">
    <text evidence="12">The sequence shown here is derived from an EMBL/GenBank/DDBJ whole genome shotgun (WGS) entry which is preliminary data.</text>
</comment>
<dbReference type="InterPro" id="IPR036875">
    <property type="entry name" value="Znf_CCHC_sf"/>
</dbReference>
<dbReference type="CDD" id="cd09274">
    <property type="entry name" value="RNase_HI_RT_Ty3"/>
    <property type="match status" value="1"/>
</dbReference>
<protein>
    <recommendedName>
        <fullName evidence="1">RNA-directed DNA polymerase</fullName>
        <ecNumber evidence="1">2.7.7.49</ecNumber>
    </recommendedName>
</protein>
<gene>
    <name evidence="12" type="ORF">RHS04_09699</name>
</gene>
<evidence type="ECO:0000256" key="2">
    <source>
        <dbReference type="ARBA" id="ARBA00022664"/>
    </source>
</evidence>
<feature type="region of interest" description="Disordered" evidence="10">
    <location>
        <begin position="732"/>
        <end position="815"/>
    </location>
</feature>
<sequence length="1702" mass="191774">MSRQLRSGRSYNASKEPQVPKRKTRQRKAAGAKANANEQALETNSKQLIIPRERERLTFGTAPGERNPRESVHIVGTGRRRGVALVGNNAVKLSPSAYAALTNRAPPIRRVLSWPTPAIKTRMIADAPKEGEAAVPRNAEAAVRVPGEQELTPGGTNRVPAAVGAPETPLTTTRRKDTSSDDNVYVTARTSRVCDKSIVLNSEGEPLLAQYVVNDDTSKTPSVSSEQRKRRRRKSKGNMKDPIGSPSNESKSTANYEGLTWDEEVQRVNGKDPGGPNTSLLDISKWVNPDWSRLDYIHKSNEQSAGTDGESVQVNALIFKVDENYVYNDDEYVEVLRNLRNQDQSESTHSQSQGAGPSQACQTHRVTVEEIDKETEATETSWTRLYVGKGKGKKKPRERSRKRKRPSLRMALNDLEGLRGERGGGYLEGLISPSPARPTMNAENEQETVPRGDRGGARDKPTTRSRRTNPPPSTAESPVPLHGQGGDGERPHTGTPGSDSEPSNSDSSDSDYSLTNKSISSQSTGMTRQQTSRELEDIVRKLRKQNEQLEKKIVTQARSGYKAQTPKAYKGKADIDKYDMFIFNYKLYLSDTKLSDRKAVLTVSRFLEDKAATWYMMNVAPDPEAYTMETIYVGLYEYCFPPDFKEEVQRQYNQKRQGDLSVQDYFAELARLRCRLRDIDNRQHVLRVWEGAAQYIKVEWALKYMQPETTDIDTLQEAALAAERAHKIKRKIERLGNNKGNPQKEQLRSPPRKNDRRPNYRSLANGLNRRNRDHRGRSYNGNGNRTDKRQDENRHKTQEGGREEANTRRGKLTNEEQDRLKAAGLCYVCQRLGHLARDCPKFHKARPLHIRANAVKVRPKEKVQVSLVMLKELDKLTQLRDRIEVNAVCVGQKNNATTKHIERNAVKIKDNTRKVPNTLVVEAKIEGKSVQVLLDSGCQTDLILSTLVNQLKLDKTALTKPLQVQLAMAGLRGTLHYCAQARIEYQTHSVRLSFNLYGVYIGSNKALPLDGDHILQINSLSTEIVGTRMAELREMLREEAAEVCKPANGTIPLPPMRAINHRIPLIDKAKRYRFQPSRCPEALKSQFESKARDYLKSGRWKHSTGSNAIPMLFLPKKKDGKVELQTVLDKRKQNANTVKLASPLPLPKDILSEVSRHQYKTLLDGKDAYKQIRVIEEDVHKTLFHTPMGTMVSCVMQQGDCNARATYQALMNHIFALYIGVFMFVYLDDIVIFLDTLDEHVKHIRTILRVLKQEKLFLSPNKMQFLAEELHILGHIVDEQGIQMDPHKVDSVLKWKTPKSKEQLASFLGAVGYLAPNCPGIRIPMAPLAKRASRNTLFRWGGLEEWAFREVIRLVEEYRDKHWVALRYGPGEDPIYLIMDASLTGASRLVSQGKEWQTAAVAAFWLAKFTTAQQNYMVTEQEALAIVALLDKFRPLLYGVKFEVLTNHKALEFLLTQKELNARQVRWLETINEFDCTIRYIEGSQNVLADALSRMYSKDKKGTVRAASEYMADIDGSNTTGNAHTPTGQLTQPVITGMAAKVAAKSRVTLEGVRQNPACNRVAPKQYDPEIPGRGNYGRIGTRAPKRRNANDKANWDPDRREEFDEITNGSIEAGGETCNTESVSSPAGVELEGGNTTGNKADPTDRSDHRHITQLVSKIDVVSAIAEGYKKDKDYEKIIEEPLQFPQFELRKELIYFSKHG</sequence>
<dbReference type="Gene3D" id="3.30.70.270">
    <property type="match status" value="2"/>
</dbReference>
<feature type="domain" description="CCHC-type" evidence="11">
    <location>
        <begin position="826"/>
        <end position="841"/>
    </location>
</feature>
<evidence type="ECO:0000256" key="7">
    <source>
        <dbReference type="ARBA" id="ARBA00022801"/>
    </source>
</evidence>
<evidence type="ECO:0000256" key="5">
    <source>
        <dbReference type="ARBA" id="ARBA00022722"/>
    </source>
</evidence>
<proteinExistence type="predicted"/>
<dbReference type="PANTHER" id="PTHR37984:SF5">
    <property type="entry name" value="PROTEIN NYNRIN-LIKE"/>
    <property type="match status" value="1"/>
</dbReference>
<keyword evidence="9" id="KW-0479">Metal-binding</keyword>
<feature type="region of interest" description="Disordered" evidence="10">
    <location>
        <begin position="1"/>
        <end position="45"/>
    </location>
</feature>
<reference evidence="12" key="1">
    <citation type="submission" date="2020-09" db="EMBL/GenBank/DDBJ databases">
        <title>Comparative genome analyses of four rice-infecting Rhizoctonia solani isolates reveal extensive enrichment of homogalacturonan modification genes.</title>
        <authorList>
            <person name="Lee D.-Y."/>
            <person name="Jeon J."/>
            <person name="Kim K.-T."/>
            <person name="Cheong K."/>
            <person name="Song H."/>
            <person name="Choi G."/>
            <person name="Ko J."/>
            <person name="Opiyo S.O."/>
            <person name="Zuo S."/>
            <person name="Madhav S."/>
            <person name="Lee Y.-H."/>
            <person name="Wang G.-L."/>
        </authorList>
    </citation>
    <scope>NUCLEOTIDE SEQUENCE</scope>
    <source>
        <strain evidence="12">AG1-IA YN-7</strain>
    </source>
</reference>
<dbReference type="EC" id="2.7.7.49" evidence="1"/>
<dbReference type="Gene3D" id="2.40.70.10">
    <property type="entry name" value="Acid Proteases"/>
    <property type="match status" value="1"/>
</dbReference>
<dbReference type="GO" id="GO:0008270">
    <property type="term" value="F:zinc ion binding"/>
    <property type="evidence" value="ECO:0007669"/>
    <property type="project" value="UniProtKB-KW"/>
</dbReference>
<keyword evidence="9" id="KW-0862">Zinc</keyword>
<dbReference type="Pfam" id="PF00078">
    <property type="entry name" value="RVT_1"/>
    <property type="match status" value="1"/>
</dbReference>
<feature type="region of interest" description="Disordered" evidence="10">
    <location>
        <begin position="386"/>
        <end position="534"/>
    </location>
</feature>
<dbReference type="Pfam" id="PF00098">
    <property type="entry name" value="zf-CCHC"/>
    <property type="match status" value="1"/>
</dbReference>
<dbReference type="InterPro" id="IPR050951">
    <property type="entry name" value="Retrovirus_Pol_polyprotein"/>
</dbReference>
<dbReference type="Gene3D" id="3.10.10.10">
    <property type="entry name" value="HIV Type 1 Reverse Transcriptase, subunit A, domain 1"/>
    <property type="match status" value="1"/>
</dbReference>
<dbReference type="SUPFAM" id="SSF56672">
    <property type="entry name" value="DNA/RNA polymerases"/>
    <property type="match status" value="1"/>
</dbReference>
<evidence type="ECO:0000313" key="13">
    <source>
        <dbReference type="Proteomes" id="UP000650582"/>
    </source>
</evidence>
<organism evidence="12 13">
    <name type="scientific">Rhizoctonia solani</name>
    <dbReference type="NCBI Taxonomy" id="456999"/>
    <lineage>
        <taxon>Eukaryota</taxon>
        <taxon>Fungi</taxon>
        <taxon>Dikarya</taxon>
        <taxon>Basidiomycota</taxon>
        <taxon>Agaricomycotina</taxon>
        <taxon>Agaricomycetes</taxon>
        <taxon>Cantharellales</taxon>
        <taxon>Ceratobasidiaceae</taxon>
        <taxon>Rhizoctonia</taxon>
    </lineage>
</organism>
<dbReference type="InterPro" id="IPR000477">
    <property type="entry name" value="RT_dom"/>
</dbReference>
<keyword evidence="9" id="KW-0863">Zinc-finger</keyword>
<evidence type="ECO:0000256" key="3">
    <source>
        <dbReference type="ARBA" id="ARBA00022679"/>
    </source>
</evidence>
<evidence type="ECO:0000256" key="1">
    <source>
        <dbReference type="ARBA" id="ARBA00012493"/>
    </source>
</evidence>
<dbReference type="Pfam" id="PF17917">
    <property type="entry name" value="RT_RNaseH"/>
    <property type="match status" value="1"/>
</dbReference>
<feature type="compositionally biased region" description="Low complexity" evidence="10">
    <location>
        <begin position="498"/>
        <end position="513"/>
    </location>
</feature>
<dbReference type="PROSITE" id="PS50158">
    <property type="entry name" value="ZF_CCHC"/>
    <property type="match status" value="1"/>
</dbReference>
<dbReference type="InterPro" id="IPR001878">
    <property type="entry name" value="Znf_CCHC"/>
</dbReference>
<feature type="compositionally biased region" description="Basic residues" evidence="10">
    <location>
        <begin position="390"/>
        <end position="407"/>
    </location>
</feature>
<keyword evidence="3" id="KW-0808">Transferase</keyword>
<dbReference type="SUPFAM" id="SSF57756">
    <property type="entry name" value="Retrovirus zinc finger-like domains"/>
    <property type="match status" value="1"/>
</dbReference>
<evidence type="ECO:0000313" key="12">
    <source>
        <dbReference type="EMBL" id="KAF8666245.1"/>
    </source>
</evidence>
<keyword evidence="6" id="KW-0255">Endonuclease</keyword>
<dbReference type="PANTHER" id="PTHR37984">
    <property type="entry name" value="PROTEIN CBG26694"/>
    <property type="match status" value="1"/>
</dbReference>
<dbReference type="GO" id="GO:0006397">
    <property type="term" value="P:mRNA processing"/>
    <property type="evidence" value="ECO:0007669"/>
    <property type="project" value="UniProtKB-KW"/>
</dbReference>
<feature type="compositionally biased region" description="Polar residues" evidence="10">
    <location>
        <begin position="1"/>
        <end position="15"/>
    </location>
</feature>
<dbReference type="Proteomes" id="UP000650582">
    <property type="component" value="Unassembled WGS sequence"/>
</dbReference>
<dbReference type="GO" id="GO:0004519">
    <property type="term" value="F:endonuclease activity"/>
    <property type="evidence" value="ECO:0007669"/>
    <property type="project" value="UniProtKB-KW"/>
</dbReference>
<dbReference type="InterPro" id="IPR021109">
    <property type="entry name" value="Peptidase_aspartic_dom_sf"/>
</dbReference>
<dbReference type="InterPro" id="IPR043502">
    <property type="entry name" value="DNA/RNA_pol_sf"/>
</dbReference>
<dbReference type="CDD" id="cd01647">
    <property type="entry name" value="RT_LTR"/>
    <property type="match status" value="1"/>
</dbReference>
<dbReference type="InterPro" id="IPR043128">
    <property type="entry name" value="Rev_trsase/Diguanyl_cyclase"/>
</dbReference>